<dbReference type="Proteomes" id="UP000244773">
    <property type="component" value="Segment"/>
</dbReference>
<gene>
    <name evidence="1" type="ORF">TetV_357</name>
</gene>
<organism evidence="1">
    <name type="scientific">Tetraselmis virus 1</name>
    <dbReference type="NCBI Taxonomy" id="2060617"/>
    <lineage>
        <taxon>Viruses</taxon>
        <taxon>Varidnaviria</taxon>
        <taxon>Bamfordvirae</taxon>
        <taxon>Nucleocytoviricota</taxon>
        <taxon>Megaviricetes</taxon>
        <taxon>Imitervirales</taxon>
        <taxon>Allomimiviridae</taxon>
        <taxon>Oceanusvirus</taxon>
        <taxon>Oceanusvirus kaneohense</taxon>
    </lineage>
</organism>
<accession>A0A2P0VNW5</accession>
<protein>
    <submittedName>
        <fullName evidence="1">Uncharacterized protein</fullName>
    </submittedName>
</protein>
<sequence>MSEVFDLLGEEDIISEVEEDAAVNSIDEGEIMEPESSVRESLDNRKRSGCFENERNDFKKGKMAVQRTNPYQEGYNPATAEIRFRDKKICTVNRNIGLLKKSLQQDTEVINTIINDLHYLKNRISNKMIALENMSNICVTDKHAPHDTISKIDYSTREYINTR</sequence>
<evidence type="ECO:0000313" key="2">
    <source>
        <dbReference type="Proteomes" id="UP000244773"/>
    </source>
</evidence>
<keyword evidence="2" id="KW-1185">Reference proteome</keyword>
<proteinExistence type="predicted"/>
<name>A0A2P0VNW5_9VIRU</name>
<dbReference type="EMBL" id="KY322437">
    <property type="protein sequence ID" value="AUF82449.1"/>
    <property type="molecule type" value="Genomic_DNA"/>
</dbReference>
<evidence type="ECO:0000313" key="1">
    <source>
        <dbReference type="EMBL" id="AUF82449.1"/>
    </source>
</evidence>
<reference evidence="1" key="1">
    <citation type="journal article" date="2018" name="Virology">
        <title>A giant virus infecting green algae encodes key fermentation genes.</title>
        <authorList>
            <person name="Schvarcz C.R."/>
            <person name="Steward G.F."/>
        </authorList>
    </citation>
    <scope>NUCLEOTIDE SEQUENCE [LARGE SCALE GENOMIC DNA]</scope>
</reference>